<dbReference type="PANTHER" id="PTHR12835:SF5">
    <property type="entry name" value="BIOTIN--PROTEIN LIGASE"/>
    <property type="match status" value="1"/>
</dbReference>
<evidence type="ECO:0000259" key="4">
    <source>
        <dbReference type="PROSITE" id="PS51733"/>
    </source>
</evidence>
<dbReference type="InterPro" id="IPR003142">
    <property type="entry name" value="BPL_C"/>
</dbReference>
<evidence type="ECO:0000256" key="2">
    <source>
        <dbReference type="ARBA" id="ARBA00023267"/>
    </source>
</evidence>
<dbReference type="Gene3D" id="3.30.930.10">
    <property type="entry name" value="Bira Bifunctional Protein, Domain 2"/>
    <property type="match status" value="1"/>
</dbReference>
<feature type="domain" description="BPL/LPL catalytic" evidence="4">
    <location>
        <begin position="19"/>
        <end position="200"/>
    </location>
</feature>
<dbReference type="GO" id="GO:0005737">
    <property type="term" value="C:cytoplasm"/>
    <property type="evidence" value="ECO:0007669"/>
    <property type="project" value="TreeGrafter"/>
</dbReference>
<reference evidence="6" key="1">
    <citation type="submission" date="2016-06" db="EMBL/GenBank/DDBJ databases">
        <authorList>
            <person name="Sutton G."/>
            <person name="Brinkac L."/>
            <person name="Sanka R."/>
            <person name="Adams M."/>
            <person name="Lau E."/>
            <person name="Sam S."/>
            <person name="Sreng N."/>
            <person name="Him V."/>
            <person name="Kerleguer A."/>
            <person name="Cheng S."/>
        </authorList>
    </citation>
    <scope>NUCLEOTIDE SEQUENCE [LARGE SCALE GENOMIC DNA]</scope>
    <source>
        <strain evidence="6">E861</strain>
    </source>
</reference>
<dbReference type="RefSeq" id="WP_065013524.1">
    <property type="nucleotide sequence ID" value="NZ_LZKJ01000058.1"/>
</dbReference>
<protein>
    <recommendedName>
        <fullName evidence="3">biotin--[biotin carboxyl-carrier protein] ligase</fullName>
        <ecNumber evidence="3">6.3.4.15</ecNumber>
    </recommendedName>
</protein>
<dbReference type="Gene3D" id="2.30.30.100">
    <property type="match status" value="1"/>
</dbReference>
<dbReference type="SUPFAM" id="SSF55681">
    <property type="entry name" value="Class II aaRS and biotin synthetases"/>
    <property type="match status" value="1"/>
</dbReference>
<evidence type="ECO:0000256" key="3">
    <source>
        <dbReference type="ARBA" id="ARBA00024227"/>
    </source>
</evidence>
<dbReference type="CDD" id="cd16442">
    <property type="entry name" value="BPL"/>
    <property type="match status" value="1"/>
</dbReference>
<name>A0A1A2ZJJ5_9MYCO</name>
<dbReference type="PANTHER" id="PTHR12835">
    <property type="entry name" value="BIOTIN PROTEIN LIGASE"/>
    <property type="match status" value="1"/>
</dbReference>
<evidence type="ECO:0000256" key="1">
    <source>
        <dbReference type="ARBA" id="ARBA00022598"/>
    </source>
</evidence>
<dbReference type="InterPro" id="IPR004408">
    <property type="entry name" value="Biotin_CoA_COase_ligase"/>
</dbReference>
<dbReference type="EC" id="6.3.4.15" evidence="3"/>
<evidence type="ECO:0000313" key="6">
    <source>
        <dbReference type="Proteomes" id="UP000093592"/>
    </source>
</evidence>
<sequence length="270" mass="27535">MDADPLRPPLDAAVIGNGLVGPESAWRRLDVVAETGSTNADLLARSAAGDDIDGAVLLAEYQNAGRGRHGRHWSAPPRSQIALSVGVDGSSVPRSGWGWLPLATGVAVVDALAAQADVAAGLKWPNDVLVGDGKLAGILAEVAAPAPAIVVGLGLNVTLTAAEAPDPIATSLLAVGSTVDRNALAHRILRELASRIDAWRTAGGADPTLLADYQRYSVTLGSRVQALLPGDKELVGVALGVDELGRLRVDTGGQTVTVSAGDITHLRSAG</sequence>
<comment type="caution">
    <text evidence="5">The sequence shown here is derived from an EMBL/GenBank/DDBJ whole genome shotgun (WGS) entry which is preliminary data.</text>
</comment>
<dbReference type="Pfam" id="PF03099">
    <property type="entry name" value="BPL_LplA_LipB"/>
    <property type="match status" value="1"/>
</dbReference>
<accession>A0A1A2ZJJ5</accession>
<dbReference type="InterPro" id="IPR045864">
    <property type="entry name" value="aa-tRNA-synth_II/BPL/LPL"/>
</dbReference>
<evidence type="ECO:0000313" key="5">
    <source>
        <dbReference type="EMBL" id="OBI49853.1"/>
    </source>
</evidence>
<keyword evidence="1 5" id="KW-0436">Ligase</keyword>
<dbReference type="NCBIfam" id="TIGR00121">
    <property type="entry name" value="birA_ligase"/>
    <property type="match status" value="1"/>
</dbReference>
<dbReference type="InterPro" id="IPR004143">
    <property type="entry name" value="BPL_LPL_catalytic"/>
</dbReference>
<dbReference type="Proteomes" id="UP000093592">
    <property type="component" value="Unassembled WGS sequence"/>
</dbReference>
<dbReference type="PROSITE" id="PS51733">
    <property type="entry name" value="BPL_LPL_CATALYTIC"/>
    <property type="match status" value="1"/>
</dbReference>
<dbReference type="Pfam" id="PF02237">
    <property type="entry name" value="BPL_C"/>
    <property type="match status" value="1"/>
</dbReference>
<proteinExistence type="predicted"/>
<dbReference type="AlphaFoldDB" id="A0A1A2ZJJ5"/>
<gene>
    <name evidence="5" type="ORF">A5707_15915</name>
</gene>
<keyword evidence="2" id="KW-0092">Biotin</keyword>
<dbReference type="EMBL" id="LZKJ01000058">
    <property type="protein sequence ID" value="OBI49853.1"/>
    <property type="molecule type" value="Genomic_DNA"/>
</dbReference>
<organism evidence="5 6">
    <name type="scientific">Mycobacterium kyorinense</name>
    <dbReference type="NCBI Taxonomy" id="487514"/>
    <lineage>
        <taxon>Bacteria</taxon>
        <taxon>Bacillati</taxon>
        <taxon>Actinomycetota</taxon>
        <taxon>Actinomycetes</taxon>
        <taxon>Mycobacteriales</taxon>
        <taxon>Mycobacteriaceae</taxon>
        <taxon>Mycobacterium</taxon>
    </lineage>
</organism>
<dbReference type="GO" id="GO:0004077">
    <property type="term" value="F:biotin--[biotin carboxyl-carrier protein] ligase activity"/>
    <property type="evidence" value="ECO:0007669"/>
    <property type="project" value="UniProtKB-EC"/>
</dbReference>
<dbReference type="OrthoDB" id="9807064at2"/>